<feature type="non-terminal residue" evidence="2">
    <location>
        <position position="216"/>
    </location>
</feature>
<keyword evidence="3" id="KW-1185">Reference proteome</keyword>
<evidence type="ECO:0000313" key="2">
    <source>
        <dbReference type="EMBL" id="MDX2292829.1"/>
    </source>
</evidence>
<comment type="caution">
    <text evidence="2">The sequence shown here is derived from an EMBL/GenBank/DDBJ whole genome shotgun (WGS) entry which is preliminary data.</text>
</comment>
<gene>
    <name evidence="2" type="ORF">R2363_11660</name>
</gene>
<feature type="region of interest" description="Disordered" evidence="1">
    <location>
        <begin position="77"/>
        <end position="96"/>
    </location>
</feature>
<dbReference type="Proteomes" id="UP001278571">
    <property type="component" value="Unassembled WGS sequence"/>
</dbReference>
<organism evidence="2 3">
    <name type="scientific">Streptomyces roseolus</name>
    <dbReference type="NCBI Taxonomy" id="67358"/>
    <lineage>
        <taxon>Bacteria</taxon>
        <taxon>Bacillati</taxon>
        <taxon>Actinomycetota</taxon>
        <taxon>Actinomycetes</taxon>
        <taxon>Kitasatosporales</taxon>
        <taxon>Streptomycetaceae</taxon>
        <taxon>Streptomyces</taxon>
    </lineage>
</organism>
<protein>
    <submittedName>
        <fullName evidence="2">Uncharacterized protein</fullName>
    </submittedName>
</protein>
<dbReference type="RefSeq" id="WP_319009298.1">
    <property type="nucleotide sequence ID" value="NZ_JAWJZF010000341.1"/>
</dbReference>
<evidence type="ECO:0000256" key="1">
    <source>
        <dbReference type="SAM" id="MobiDB-lite"/>
    </source>
</evidence>
<reference evidence="2 3" key="1">
    <citation type="submission" date="2023-10" db="EMBL/GenBank/DDBJ databases">
        <authorList>
            <person name="Wang X.X."/>
        </authorList>
    </citation>
    <scope>NUCLEOTIDE SEQUENCE [LARGE SCALE GENOMIC DNA]</scope>
    <source>
        <strain evidence="2 3">NBRC 12816</strain>
    </source>
</reference>
<proteinExistence type="predicted"/>
<sequence length="216" mass="22428">ARQRARAQIGQNIAAGAAGLGITPEAARQQGIGPATLSAQLSAAQQQTSQRDALEQQLAPYSPLPTTASLQRQIDQQYRPGAPPPLPPDQVAEKRAQLAAMPQPPNYIDRSAALAARLLQQVAPGVFSTDPQREQALAQMPIDQAIAAQPDAQSWADYLIPGVTQQAAQTPGALGAAQRFSLSMLSPTNIALMGAMEGAGALQQGLRTTAAAGAQN</sequence>
<dbReference type="EMBL" id="JAWJZF010000341">
    <property type="protein sequence ID" value="MDX2292829.1"/>
    <property type="molecule type" value="Genomic_DNA"/>
</dbReference>
<name>A0ABU4K4Z8_9ACTN</name>
<feature type="non-terminal residue" evidence="2">
    <location>
        <position position="1"/>
    </location>
</feature>
<evidence type="ECO:0000313" key="3">
    <source>
        <dbReference type="Proteomes" id="UP001278571"/>
    </source>
</evidence>
<accession>A0ABU4K4Z8</accession>